<evidence type="ECO:0000256" key="8">
    <source>
        <dbReference type="RuleBase" id="RU000394"/>
    </source>
</evidence>
<evidence type="ECO:0000256" key="3">
    <source>
        <dbReference type="ARBA" id="ARBA00022741"/>
    </source>
</evidence>
<gene>
    <name evidence="10" type="primary">KIF20A</name>
    <name evidence="10" type="ORF">Ciccas_000995</name>
</gene>
<keyword evidence="5 8" id="KW-0505">Motor protein</keyword>
<dbReference type="InterPro" id="IPR001752">
    <property type="entry name" value="Kinesin_motor_dom"/>
</dbReference>
<dbReference type="Proteomes" id="UP001626550">
    <property type="component" value="Unassembled WGS sequence"/>
</dbReference>
<keyword evidence="6" id="KW-0963">Cytoplasm</keyword>
<evidence type="ECO:0000256" key="6">
    <source>
        <dbReference type="ARBA" id="ARBA00023212"/>
    </source>
</evidence>
<dbReference type="SUPFAM" id="SSF52540">
    <property type="entry name" value="P-loop containing nucleoside triphosphate hydrolases"/>
    <property type="match status" value="1"/>
</dbReference>
<evidence type="ECO:0000256" key="7">
    <source>
        <dbReference type="PROSITE-ProRule" id="PRU00283"/>
    </source>
</evidence>
<dbReference type="InterPro" id="IPR019821">
    <property type="entry name" value="Kinesin_motor_CS"/>
</dbReference>
<dbReference type="PANTHER" id="PTHR24115:SF1008">
    <property type="entry name" value="KINESIN-LIKE PROTEIN SUBITO"/>
    <property type="match status" value="1"/>
</dbReference>
<dbReference type="Pfam" id="PF00225">
    <property type="entry name" value="Kinesin"/>
    <property type="match status" value="1"/>
</dbReference>
<evidence type="ECO:0000256" key="2">
    <source>
        <dbReference type="ARBA" id="ARBA00022701"/>
    </source>
</evidence>
<dbReference type="InterPro" id="IPR027417">
    <property type="entry name" value="P-loop_NTPase"/>
</dbReference>
<dbReference type="PROSITE" id="PS50067">
    <property type="entry name" value="KINESIN_MOTOR_2"/>
    <property type="match status" value="1"/>
</dbReference>
<protein>
    <recommendedName>
        <fullName evidence="8">Kinesin-like protein</fullName>
    </recommendedName>
</protein>
<evidence type="ECO:0000256" key="4">
    <source>
        <dbReference type="ARBA" id="ARBA00022840"/>
    </source>
</evidence>
<accession>A0ABD2QLB8</accession>
<reference evidence="10 11" key="1">
    <citation type="submission" date="2024-11" db="EMBL/GenBank/DDBJ databases">
        <title>Adaptive evolution of stress response genes in parasites aligns with host niche diversity.</title>
        <authorList>
            <person name="Hahn C."/>
            <person name="Resl P."/>
        </authorList>
    </citation>
    <scope>NUCLEOTIDE SEQUENCE [LARGE SCALE GENOMIC DNA]</scope>
    <source>
        <strain evidence="10">EGGRZ-B1_66</strain>
        <tissue evidence="10">Body</tissue>
    </source>
</reference>
<comment type="caution">
    <text evidence="10">The sequence shown here is derived from an EMBL/GenBank/DDBJ whole genome shotgun (WGS) entry which is preliminary data.</text>
</comment>
<comment type="caution">
    <text evidence="7">Lacks conserved residue(s) required for the propagation of feature annotation.</text>
</comment>
<feature type="domain" description="Kinesin motor" evidence="9">
    <location>
        <begin position="1"/>
        <end position="183"/>
    </location>
</feature>
<name>A0ABD2QLB8_9PLAT</name>
<dbReference type="PRINTS" id="PR00380">
    <property type="entry name" value="KINESINHEAVY"/>
</dbReference>
<dbReference type="EMBL" id="JBJKFK010000060">
    <property type="protein sequence ID" value="KAL3320326.1"/>
    <property type="molecule type" value="Genomic_DNA"/>
</dbReference>
<dbReference type="InterPro" id="IPR027640">
    <property type="entry name" value="Kinesin-like_fam"/>
</dbReference>
<keyword evidence="3 8" id="KW-0547">Nucleotide-binding</keyword>
<dbReference type="PANTHER" id="PTHR24115">
    <property type="entry name" value="KINESIN-RELATED"/>
    <property type="match status" value="1"/>
</dbReference>
<dbReference type="GO" id="GO:0005524">
    <property type="term" value="F:ATP binding"/>
    <property type="evidence" value="ECO:0007669"/>
    <property type="project" value="UniProtKB-KW"/>
</dbReference>
<evidence type="ECO:0000313" key="10">
    <source>
        <dbReference type="EMBL" id="KAL3320326.1"/>
    </source>
</evidence>
<sequence>MPFHMKLIILRFYKDLSWYPVSNVTEAMKLLEVGRMCQQVASTKLNTTSSRSHCIFTIKMVRIPKFADCRVAKLSSLSFCDLAGSERCVKAATQGNQLRLREAANINNSLIVFGRCLEILRSNQNPFDKPRWVPYRESKLTMLFRAFFSGHGFATMIVTASQDDNLIDETLHTLKFSAIAREVRLKLENATNEVQISDDTQPVPVEKKVIQTKKPLVTVSESMLEASPAGKLAAWSSDEESPERTKSDNLIPYLRQLSHKEVSRLFCQIAEQLHQARAEIVRNKDKHRIELYQEIDKAISDTGKRYS</sequence>
<keyword evidence="4 8" id="KW-0067">ATP-binding</keyword>
<proteinExistence type="inferred from homology"/>
<dbReference type="GO" id="GO:0005874">
    <property type="term" value="C:microtubule"/>
    <property type="evidence" value="ECO:0007669"/>
    <property type="project" value="UniProtKB-KW"/>
</dbReference>
<comment type="subcellular location">
    <subcellularLocation>
        <location evidence="1">Cytoplasm</location>
        <location evidence="1">Cytoskeleton</location>
    </subcellularLocation>
</comment>
<evidence type="ECO:0000256" key="1">
    <source>
        <dbReference type="ARBA" id="ARBA00004245"/>
    </source>
</evidence>
<dbReference type="AlphaFoldDB" id="A0ABD2QLB8"/>
<organism evidence="10 11">
    <name type="scientific">Cichlidogyrus casuarinus</name>
    <dbReference type="NCBI Taxonomy" id="1844966"/>
    <lineage>
        <taxon>Eukaryota</taxon>
        <taxon>Metazoa</taxon>
        <taxon>Spiralia</taxon>
        <taxon>Lophotrochozoa</taxon>
        <taxon>Platyhelminthes</taxon>
        <taxon>Monogenea</taxon>
        <taxon>Monopisthocotylea</taxon>
        <taxon>Dactylogyridea</taxon>
        <taxon>Ancyrocephalidae</taxon>
        <taxon>Cichlidogyrus</taxon>
    </lineage>
</organism>
<keyword evidence="6" id="KW-0206">Cytoskeleton</keyword>
<evidence type="ECO:0000256" key="5">
    <source>
        <dbReference type="ARBA" id="ARBA00023175"/>
    </source>
</evidence>
<dbReference type="SMART" id="SM00129">
    <property type="entry name" value="KISc"/>
    <property type="match status" value="1"/>
</dbReference>
<dbReference type="Gene3D" id="3.40.850.10">
    <property type="entry name" value="Kinesin motor domain"/>
    <property type="match status" value="1"/>
</dbReference>
<evidence type="ECO:0000259" key="9">
    <source>
        <dbReference type="PROSITE" id="PS50067"/>
    </source>
</evidence>
<keyword evidence="11" id="KW-1185">Reference proteome</keyword>
<comment type="similarity">
    <text evidence="7 8">Belongs to the TRAFAC class myosin-kinesin ATPase superfamily. Kinesin family.</text>
</comment>
<keyword evidence="2 8" id="KW-0493">Microtubule</keyword>
<dbReference type="InterPro" id="IPR036961">
    <property type="entry name" value="Kinesin_motor_dom_sf"/>
</dbReference>
<dbReference type="PROSITE" id="PS00411">
    <property type="entry name" value="KINESIN_MOTOR_1"/>
    <property type="match status" value="1"/>
</dbReference>
<evidence type="ECO:0000313" key="11">
    <source>
        <dbReference type="Proteomes" id="UP001626550"/>
    </source>
</evidence>